<feature type="non-terminal residue" evidence="5">
    <location>
        <position position="259"/>
    </location>
</feature>
<dbReference type="EMBL" id="UINC01145719">
    <property type="protein sequence ID" value="SVD36017.1"/>
    <property type="molecule type" value="Genomic_DNA"/>
</dbReference>
<sequence>MRLSKIKLAGFKSFVDPTNIEIPSNLVGVVGPNGCGKSNVIDAVRWVMGESSAKHLRGDSMADVIFNGSASRKPVGTASIELFFDNSDGSIGGQYASYSEVSIRRAVSRDGTSQYFLNNARCRRKDITGIFLGTGLGPRSYAIIEQGMISRFVEAKPDELRTYLEEAAGISKYKSRRRETETRIRHTRDNLDRLNDVREEVEAQIKHLQKQARAAKRHEVLKNDKRRVEAELLAIKLKEIDWGLDRERLSFEKHKTELE</sequence>
<feature type="domain" description="RecF/RecN/SMC N-terminal" evidence="4">
    <location>
        <begin position="3"/>
        <end position="136"/>
    </location>
</feature>
<keyword evidence="1" id="KW-0963">Cytoplasm</keyword>
<dbReference type="SUPFAM" id="SSF52540">
    <property type="entry name" value="P-loop containing nucleoside triphosphate hydrolases"/>
    <property type="match status" value="1"/>
</dbReference>
<organism evidence="5">
    <name type="scientific">marine metagenome</name>
    <dbReference type="NCBI Taxonomy" id="408172"/>
    <lineage>
        <taxon>unclassified sequences</taxon>
        <taxon>metagenomes</taxon>
        <taxon>ecological metagenomes</taxon>
    </lineage>
</organism>
<proteinExistence type="predicted"/>
<dbReference type="GO" id="GO:0005737">
    <property type="term" value="C:cytoplasm"/>
    <property type="evidence" value="ECO:0007669"/>
    <property type="project" value="TreeGrafter"/>
</dbReference>
<dbReference type="GO" id="GO:0003677">
    <property type="term" value="F:DNA binding"/>
    <property type="evidence" value="ECO:0007669"/>
    <property type="project" value="UniProtKB-KW"/>
</dbReference>
<dbReference type="InterPro" id="IPR050308">
    <property type="entry name" value="MukB/SMC"/>
</dbReference>
<evidence type="ECO:0000256" key="3">
    <source>
        <dbReference type="SAM" id="Coils"/>
    </source>
</evidence>
<dbReference type="InterPro" id="IPR003395">
    <property type="entry name" value="RecF/RecN/SMC_N"/>
</dbReference>
<dbReference type="PANTHER" id="PTHR42963:SF1">
    <property type="entry name" value="DUF4476 DOMAIN-CONTAINING PROTEIN"/>
    <property type="match status" value="1"/>
</dbReference>
<name>A0A382UPI8_9ZZZZ</name>
<reference evidence="5" key="1">
    <citation type="submission" date="2018-05" db="EMBL/GenBank/DDBJ databases">
        <authorList>
            <person name="Lanie J.A."/>
            <person name="Ng W.-L."/>
            <person name="Kazmierczak K.M."/>
            <person name="Andrzejewski T.M."/>
            <person name="Davidsen T.M."/>
            <person name="Wayne K.J."/>
            <person name="Tettelin H."/>
            <person name="Glass J.I."/>
            <person name="Rusch D."/>
            <person name="Podicherti R."/>
            <person name="Tsui H.-C.T."/>
            <person name="Winkler M.E."/>
        </authorList>
    </citation>
    <scope>NUCLEOTIDE SEQUENCE</scope>
</reference>
<keyword evidence="2" id="KW-0238">DNA-binding</keyword>
<keyword evidence="3" id="KW-0175">Coiled coil</keyword>
<evidence type="ECO:0000256" key="1">
    <source>
        <dbReference type="ARBA" id="ARBA00022490"/>
    </source>
</evidence>
<protein>
    <recommendedName>
        <fullName evidence="4">RecF/RecN/SMC N-terminal domain-containing protein</fullName>
    </recommendedName>
</protein>
<evidence type="ECO:0000313" key="5">
    <source>
        <dbReference type="EMBL" id="SVD36017.1"/>
    </source>
</evidence>
<gene>
    <name evidence="5" type="ORF">METZ01_LOCUS388871</name>
</gene>
<dbReference type="InterPro" id="IPR027417">
    <property type="entry name" value="P-loop_NTPase"/>
</dbReference>
<accession>A0A382UPI8</accession>
<feature type="coiled-coil region" evidence="3">
    <location>
        <begin position="177"/>
        <end position="231"/>
    </location>
</feature>
<evidence type="ECO:0000256" key="2">
    <source>
        <dbReference type="ARBA" id="ARBA00023125"/>
    </source>
</evidence>
<dbReference type="PANTHER" id="PTHR42963">
    <property type="entry name" value="CHROMOSOME PARTITION PROTEIN MUKB"/>
    <property type="match status" value="1"/>
</dbReference>
<dbReference type="Gene3D" id="3.40.50.300">
    <property type="entry name" value="P-loop containing nucleotide triphosphate hydrolases"/>
    <property type="match status" value="1"/>
</dbReference>
<dbReference type="AlphaFoldDB" id="A0A382UPI8"/>
<evidence type="ECO:0000259" key="4">
    <source>
        <dbReference type="Pfam" id="PF02463"/>
    </source>
</evidence>
<dbReference type="Pfam" id="PF02463">
    <property type="entry name" value="SMC_N"/>
    <property type="match status" value="1"/>
</dbReference>
<dbReference type="CDD" id="cd03278">
    <property type="entry name" value="ABC_SMC_barmotin"/>
    <property type="match status" value="1"/>
</dbReference>